<organism evidence="2 3">
    <name type="scientific">Branchiostoma lanceolatum</name>
    <name type="common">Common lancelet</name>
    <name type="synonym">Amphioxus lanceolatum</name>
    <dbReference type="NCBI Taxonomy" id="7740"/>
    <lineage>
        <taxon>Eukaryota</taxon>
        <taxon>Metazoa</taxon>
        <taxon>Chordata</taxon>
        <taxon>Cephalochordata</taxon>
        <taxon>Leptocardii</taxon>
        <taxon>Amphioxiformes</taxon>
        <taxon>Branchiostomatidae</taxon>
        <taxon>Branchiostoma</taxon>
    </lineage>
</organism>
<feature type="compositionally biased region" description="Acidic residues" evidence="1">
    <location>
        <begin position="140"/>
        <end position="151"/>
    </location>
</feature>
<feature type="compositionally biased region" description="Basic residues" evidence="1">
    <location>
        <begin position="9"/>
        <end position="18"/>
    </location>
</feature>
<dbReference type="Proteomes" id="UP000838412">
    <property type="component" value="Unassembled WGS sequence"/>
</dbReference>
<dbReference type="AlphaFoldDB" id="A0A8S4MLA2"/>
<feature type="region of interest" description="Disordered" evidence="1">
    <location>
        <begin position="140"/>
        <end position="170"/>
    </location>
</feature>
<keyword evidence="3" id="KW-1185">Reference proteome</keyword>
<gene>
    <name evidence="2" type="primary">Hypp9340</name>
    <name evidence="2" type="ORF">BLAG_LOCUS25720</name>
</gene>
<evidence type="ECO:0000313" key="3">
    <source>
        <dbReference type="Proteomes" id="UP000838412"/>
    </source>
</evidence>
<protein>
    <submittedName>
        <fullName evidence="2">Hypp9340 protein</fullName>
    </submittedName>
</protein>
<accession>A0A8S4MLA2</accession>
<evidence type="ECO:0000313" key="2">
    <source>
        <dbReference type="EMBL" id="CAH1274923.1"/>
    </source>
</evidence>
<evidence type="ECO:0000256" key="1">
    <source>
        <dbReference type="SAM" id="MobiDB-lite"/>
    </source>
</evidence>
<name>A0A8S4MLA2_BRALA</name>
<dbReference type="PANTHER" id="PTHR31751">
    <property type="entry name" value="SI:CH211-108C17.2-RELATED-RELATED"/>
    <property type="match status" value="1"/>
</dbReference>
<feature type="compositionally biased region" description="Basic and acidic residues" evidence="1">
    <location>
        <begin position="19"/>
        <end position="33"/>
    </location>
</feature>
<dbReference type="PANTHER" id="PTHR31751:SF7">
    <property type="entry name" value="THAP-TYPE DOMAIN-CONTAINING PROTEIN"/>
    <property type="match status" value="1"/>
</dbReference>
<comment type="caution">
    <text evidence="2">The sequence shown here is derived from an EMBL/GenBank/DDBJ whole genome shotgun (WGS) entry which is preliminary data.</text>
</comment>
<reference evidence="2" key="1">
    <citation type="submission" date="2022-01" db="EMBL/GenBank/DDBJ databases">
        <authorList>
            <person name="Braso-Vives M."/>
        </authorList>
    </citation>
    <scope>NUCLEOTIDE SEQUENCE</scope>
</reference>
<sequence>MADGGSITGKRKRVSRGGRRQDTAKKRKEKERVRNTSRVFLDHVFDDWKDLRKELELERDRDLARLLIDRISVLFSDDEEEDWTDDECEDLDWIDDKSADPDYEPTARIKAALKVPSNFNIEDLEVTTAEEEVYDHLGDDVETDEEEVEEDNGGKEINSTSPKHSAPQVEVKVEREEDLIGEKCCLAYKQCLLELVKFLDSGRFCSEPGCKGKVEPQTRMVGTAMVIESAGQEKGCSGLKEWTSDIVNHFWWCCGKANDYKEFMELWEGMLHHVCDEHEWALGRCRHHDDEDDNEDDSLSATEETQKKPKTPLVPNSVAVRKLTSIALDKTWLKKVHKYLNFRTTSELESFQNHILMYASKRHAFCPPVYEARCQLAAIDYNKHLGRPDWLSKEGEAK</sequence>
<proteinExistence type="predicted"/>
<feature type="region of interest" description="Disordered" evidence="1">
    <location>
        <begin position="1"/>
        <end position="33"/>
    </location>
</feature>
<feature type="region of interest" description="Disordered" evidence="1">
    <location>
        <begin position="292"/>
        <end position="312"/>
    </location>
</feature>
<dbReference type="OrthoDB" id="6155112at2759"/>
<dbReference type="EMBL" id="CAKMNS010000018">
    <property type="protein sequence ID" value="CAH1274923.1"/>
    <property type="molecule type" value="Genomic_DNA"/>
</dbReference>